<gene>
    <name evidence="1" type="ORF">SDJN03_19987</name>
</gene>
<evidence type="ECO:0000313" key="1">
    <source>
        <dbReference type="EMBL" id="KAG6584055.1"/>
    </source>
</evidence>
<dbReference type="AlphaFoldDB" id="A0AAV6MMR0"/>
<accession>A0AAV6MMR0</accession>
<proteinExistence type="predicted"/>
<protein>
    <submittedName>
        <fullName evidence="1">Uncharacterized protein</fullName>
    </submittedName>
</protein>
<dbReference type="Proteomes" id="UP000685013">
    <property type="component" value="Chromosome 13"/>
</dbReference>
<reference evidence="1 2" key="1">
    <citation type="journal article" date="2021" name="Hortic Res">
        <title>The domestication of Cucurbita argyrosperma as revealed by the genome of its wild relative.</title>
        <authorList>
            <person name="Barrera-Redondo J."/>
            <person name="Sanchez-de la Vega G."/>
            <person name="Aguirre-Liguori J.A."/>
            <person name="Castellanos-Morales G."/>
            <person name="Gutierrez-Guerrero Y.T."/>
            <person name="Aguirre-Dugua X."/>
            <person name="Aguirre-Planter E."/>
            <person name="Tenaillon M.I."/>
            <person name="Lira-Saade R."/>
            <person name="Eguiarte L.E."/>
        </authorList>
    </citation>
    <scope>NUCLEOTIDE SEQUENCE [LARGE SCALE GENOMIC DNA]</scope>
    <source>
        <strain evidence="1">JBR-2021</strain>
    </source>
</reference>
<evidence type="ECO:0000313" key="2">
    <source>
        <dbReference type="Proteomes" id="UP000685013"/>
    </source>
</evidence>
<dbReference type="EMBL" id="JAGKQH010000013">
    <property type="protein sequence ID" value="KAG6584055.1"/>
    <property type="molecule type" value="Genomic_DNA"/>
</dbReference>
<feature type="non-terminal residue" evidence="1">
    <location>
        <position position="1"/>
    </location>
</feature>
<keyword evidence="2" id="KW-1185">Reference proteome</keyword>
<name>A0AAV6MMR0_9ROSI</name>
<organism evidence="1 2">
    <name type="scientific">Cucurbita argyrosperma subsp. sororia</name>
    <dbReference type="NCBI Taxonomy" id="37648"/>
    <lineage>
        <taxon>Eukaryota</taxon>
        <taxon>Viridiplantae</taxon>
        <taxon>Streptophyta</taxon>
        <taxon>Embryophyta</taxon>
        <taxon>Tracheophyta</taxon>
        <taxon>Spermatophyta</taxon>
        <taxon>Magnoliopsida</taxon>
        <taxon>eudicotyledons</taxon>
        <taxon>Gunneridae</taxon>
        <taxon>Pentapetalae</taxon>
        <taxon>rosids</taxon>
        <taxon>fabids</taxon>
        <taxon>Cucurbitales</taxon>
        <taxon>Cucurbitaceae</taxon>
        <taxon>Cucurbiteae</taxon>
        <taxon>Cucurbita</taxon>
    </lineage>
</organism>
<comment type="caution">
    <text evidence="1">The sequence shown here is derived from an EMBL/GenBank/DDBJ whole genome shotgun (WGS) entry which is preliminary data.</text>
</comment>
<sequence>MEGNSSEGSGFVKLESRMIDKLVGANPEEMRKRIDAYVETIHVMAVVLASDGDKFRRGSWFLWFIVSQIM</sequence>